<dbReference type="SUPFAM" id="SSF52540">
    <property type="entry name" value="P-loop containing nucleoside triphosphate hydrolases"/>
    <property type="match status" value="1"/>
</dbReference>
<reference evidence="2 3" key="1">
    <citation type="submission" date="2015-09" db="EMBL/GenBank/DDBJ databases">
        <title>Identification and resolution of microdiversity through metagenomic sequencing of parallel consortia.</title>
        <authorList>
            <person name="Nelson W.C."/>
            <person name="Romine M.F."/>
            <person name="Lindemann S.R."/>
        </authorList>
    </citation>
    <scope>NUCLEOTIDE SEQUENCE [LARGE SCALE GENOMIC DNA]</scope>
    <source>
        <strain evidence="2">Ana</strain>
    </source>
</reference>
<evidence type="ECO:0000313" key="3">
    <source>
        <dbReference type="Proteomes" id="UP000050465"/>
    </source>
</evidence>
<dbReference type="InterPro" id="IPR027417">
    <property type="entry name" value="P-loop_NTPase"/>
</dbReference>
<dbReference type="Gene3D" id="3.40.50.300">
    <property type="entry name" value="P-loop containing nucleotide triphosphate hydrolases"/>
    <property type="match status" value="1"/>
</dbReference>
<organism evidence="2 3">
    <name type="scientific">Phormidesmis priestleyi Ana</name>
    <dbReference type="NCBI Taxonomy" id="1666911"/>
    <lineage>
        <taxon>Bacteria</taxon>
        <taxon>Bacillati</taxon>
        <taxon>Cyanobacteriota</taxon>
        <taxon>Cyanophyceae</taxon>
        <taxon>Leptolyngbyales</taxon>
        <taxon>Leptolyngbyaceae</taxon>
        <taxon>Phormidesmis</taxon>
    </lineage>
</organism>
<dbReference type="AlphaFoldDB" id="A0A0P7YN91"/>
<feature type="domain" description="AAA" evidence="1">
    <location>
        <begin position="11"/>
        <end position="191"/>
    </location>
</feature>
<dbReference type="CDD" id="cd02042">
    <property type="entry name" value="ParAB_family"/>
    <property type="match status" value="1"/>
</dbReference>
<dbReference type="InterPro" id="IPR050678">
    <property type="entry name" value="DNA_Partitioning_ATPase"/>
</dbReference>
<dbReference type="PANTHER" id="PTHR13696">
    <property type="entry name" value="P-LOOP CONTAINING NUCLEOSIDE TRIPHOSPHATE HYDROLASE"/>
    <property type="match status" value="1"/>
</dbReference>
<dbReference type="PANTHER" id="PTHR13696:SF99">
    <property type="entry name" value="COBYRINIC ACID AC-DIAMIDE SYNTHASE"/>
    <property type="match status" value="1"/>
</dbReference>
<name>A0A0P7YN91_9CYAN</name>
<dbReference type="InterPro" id="IPR025669">
    <property type="entry name" value="AAA_dom"/>
</dbReference>
<accession>A0A0P7YN91</accession>
<evidence type="ECO:0000313" key="2">
    <source>
        <dbReference type="EMBL" id="KPQ31235.1"/>
    </source>
</evidence>
<dbReference type="EMBL" id="LJZR01000117">
    <property type="protein sequence ID" value="KPQ31235.1"/>
    <property type="molecule type" value="Genomic_DNA"/>
</dbReference>
<comment type="caution">
    <text evidence="2">The sequence shown here is derived from an EMBL/GenBank/DDBJ whole genome shotgun (WGS) entry which is preliminary data.</text>
</comment>
<dbReference type="PATRIC" id="fig|1666911.3.peg.1381"/>
<dbReference type="Pfam" id="PF13614">
    <property type="entry name" value="AAA_31"/>
    <property type="match status" value="1"/>
</dbReference>
<dbReference type="Proteomes" id="UP000050465">
    <property type="component" value="Unassembled WGS sequence"/>
</dbReference>
<gene>
    <name evidence="2" type="primary">parA-11</name>
    <name evidence="2" type="ORF">HLUCCA11_24190</name>
</gene>
<evidence type="ECO:0000259" key="1">
    <source>
        <dbReference type="Pfam" id="PF13614"/>
    </source>
</evidence>
<dbReference type="STRING" id="1666911.HLUCCA11_24190"/>
<sequence length="288" mass="31314">MKSRSEVTIMIIAIAAIKGGVGKTTLTFCLAATLSQIGKKVLCLDLDHQGDLSAAMGAGKDDSQPSLGQILYAPKRDQAAMLAKGIINIPGYCHLITPGSNLGSFQAEIENGLSSESRLADALTGFNNVYENYDYVLLDTPKGEGLFTKNALVACDNVIIPVQTEYFALKNIPELLELISQIADRANPGISVSAMVPSRMKQTSLHKSIHEQLLEWDVREQLSHQKQQAWIAPPIRDLTIYAELSAQGESLYTYSGVKKEHRAPFVEIAKHLEAMKSNGVHHEVTAVG</sequence>
<protein>
    <submittedName>
        <fullName evidence="2">Chromosome partitioning protein</fullName>
    </submittedName>
</protein>
<proteinExistence type="predicted"/>